<dbReference type="Gene3D" id="2.10.10.20">
    <property type="entry name" value="Carbohydrate-binding module superfamily 5/12"/>
    <property type="match status" value="2"/>
</dbReference>
<sequence>MRKEYLKMTALSVGLFSAGAWAADGQLVVRFKEVAHPYVELSYAQRAGELRGKGKFKARFPLGARRASLTSRGIDRGSAYRRFRLDRYFEMPVPAGADQAQIDNLVSTLAGNADVEKVYFEPAPEPAAIAEPAAVPDFTHRQGYLYSREGNPEDSYVLGGVDAHHAWTLPGGDGSGVDVVTTEIGAFNNNHVDLPQPFMVVGDYVIDGHDTASAGIIASLDNGFGTTGIAHGARLGYAKYGVDRMIQAAEQLPPGSVMQVGIHYLHNSLDQHIGCGSSCYMPLDYYDGPYDAVRYITQELGVHVVAAAGNGNINLDHSYFNGRFDPNQRDSGSLLVGAADPATGLRASFSNYGKRVGTFSWGWNVTTTGYGGLYNETNAKYTATFSGTSSANPIVAGAVASLQGIASAAGLGALDTGDMRELVNLTGYPMQNGDDTTIGTHPDLRAAAELLLGNTGGTNRAPLVSVPTGTVVSEGESFELAANASDPDGDTLTFQWQAPGMTLVEGSGSTASLIAPQVDGDTAFTVAVAVSDGTDTTHAEVAVTVEDAAGGGCDIADPEAINYPAWDIGAIYTAGDQVSHSQLVWQANHWTQGNEPSFTAAQWTLVSEAEVPWSADATYSGGDEVNHEGRRYRAQWWSRGDESGTASVWVDIGPSSCL</sequence>
<comment type="similarity">
    <text evidence="1 5">Belongs to the peptidase S8 family.</text>
</comment>
<evidence type="ECO:0000313" key="9">
    <source>
        <dbReference type="Proteomes" id="UP001597264"/>
    </source>
</evidence>
<dbReference type="SUPFAM" id="SSF52743">
    <property type="entry name" value="Subtilisin-like"/>
    <property type="match status" value="1"/>
</dbReference>
<dbReference type="InterPro" id="IPR036852">
    <property type="entry name" value="Peptidase_S8/S53_dom_sf"/>
</dbReference>
<evidence type="ECO:0000256" key="4">
    <source>
        <dbReference type="ARBA" id="ARBA00022825"/>
    </source>
</evidence>
<dbReference type="Gene3D" id="3.40.50.200">
    <property type="entry name" value="Peptidase S8/S53 domain"/>
    <property type="match status" value="1"/>
</dbReference>
<dbReference type="SUPFAM" id="SSF51055">
    <property type="entry name" value="Carbohydrate binding domain"/>
    <property type="match status" value="2"/>
</dbReference>
<dbReference type="InterPro" id="IPR013783">
    <property type="entry name" value="Ig-like_fold"/>
</dbReference>
<gene>
    <name evidence="8" type="ORF">ACFQ2X_05110</name>
</gene>
<protein>
    <submittedName>
        <fullName evidence="8">Carbohydrate-binding protein</fullName>
    </submittedName>
</protein>
<reference evidence="9" key="1">
    <citation type="journal article" date="2019" name="Int. J. Syst. Evol. Microbiol.">
        <title>The Global Catalogue of Microorganisms (GCM) 10K type strain sequencing project: providing services to taxonomists for standard genome sequencing and annotation.</title>
        <authorList>
            <consortium name="The Broad Institute Genomics Platform"/>
            <consortium name="The Broad Institute Genome Sequencing Center for Infectious Disease"/>
            <person name="Wu L."/>
            <person name="Ma J."/>
        </authorList>
    </citation>
    <scope>NUCLEOTIDE SEQUENCE [LARGE SCALE GENOMIC DNA]</scope>
    <source>
        <strain evidence="9">CCUG 54356</strain>
    </source>
</reference>
<evidence type="ECO:0000256" key="5">
    <source>
        <dbReference type="PROSITE-ProRule" id="PRU01240"/>
    </source>
</evidence>
<dbReference type="Gene3D" id="2.60.40.10">
    <property type="entry name" value="Immunoglobulins"/>
    <property type="match status" value="1"/>
</dbReference>
<dbReference type="InterPro" id="IPR023828">
    <property type="entry name" value="Peptidase_S8_Ser-AS"/>
</dbReference>
<dbReference type="Pfam" id="PF17963">
    <property type="entry name" value="Big_9"/>
    <property type="match status" value="1"/>
</dbReference>
<evidence type="ECO:0000259" key="7">
    <source>
        <dbReference type="SMART" id="SM00495"/>
    </source>
</evidence>
<keyword evidence="9" id="KW-1185">Reference proteome</keyword>
<evidence type="ECO:0000256" key="3">
    <source>
        <dbReference type="ARBA" id="ARBA00022801"/>
    </source>
</evidence>
<dbReference type="InterPro" id="IPR036573">
    <property type="entry name" value="CBM_sf_5/12"/>
</dbReference>
<dbReference type="PANTHER" id="PTHR43806:SF11">
    <property type="entry name" value="CEREVISIN-RELATED"/>
    <property type="match status" value="1"/>
</dbReference>
<dbReference type="InterPro" id="IPR000209">
    <property type="entry name" value="Peptidase_S8/S53_dom"/>
</dbReference>
<dbReference type="RefSeq" id="WP_230436185.1">
    <property type="nucleotide sequence ID" value="NZ_CP087715.1"/>
</dbReference>
<evidence type="ECO:0000256" key="1">
    <source>
        <dbReference type="ARBA" id="ARBA00011073"/>
    </source>
</evidence>
<dbReference type="SMART" id="SM00495">
    <property type="entry name" value="ChtBD3"/>
    <property type="match status" value="2"/>
</dbReference>
<proteinExistence type="inferred from homology"/>
<evidence type="ECO:0000313" key="8">
    <source>
        <dbReference type="EMBL" id="MFD1215971.1"/>
    </source>
</evidence>
<dbReference type="InterPro" id="IPR003610">
    <property type="entry name" value="CBM5/12"/>
</dbReference>
<dbReference type="Pfam" id="PF02839">
    <property type="entry name" value="CBM_5_12"/>
    <property type="match status" value="2"/>
</dbReference>
<dbReference type="InterPro" id="IPR050131">
    <property type="entry name" value="Peptidase_S8_subtilisin-like"/>
</dbReference>
<dbReference type="Proteomes" id="UP001597264">
    <property type="component" value="Unassembled WGS sequence"/>
</dbReference>
<dbReference type="PROSITE" id="PS51892">
    <property type="entry name" value="SUBTILASE"/>
    <property type="match status" value="1"/>
</dbReference>
<keyword evidence="2" id="KW-0645">Protease</keyword>
<comment type="caution">
    <text evidence="8">The sequence shown here is derived from an EMBL/GenBank/DDBJ whole genome shotgun (WGS) entry which is preliminary data.</text>
</comment>
<accession>A0ABW3U7V7</accession>
<feature type="chain" id="PRO_5045221869" evidence="6">
    <location>
        <begin position="23"/>
        <end position="658"/>
    </location>
</feature>
<name>A0ABW3U7V7_9GAMM</name>
<keyword evidence="6" id="KW-0732">Signal</keyword>
<feature type="signal peptide" evidence="6">
    <location>
        <begin position="1"/>
        <end position="22"/>
    </location>
</feature>
<organism evidence="8 9">
    <name type="scientific">Microbulbifer celer</name>
    <dbReference type="NCBI Taxonomy" id="435905"/>
    <lineage>
        <taxon>Bacteria</taxon>
        <taxon>Pseudomonadati</taxon>
        <taxon>Pseudomonadota</taxon>
        <taxon>Gammaproteobacteria</taxon>
        <taxon>Cellvibrionales</taxon>
        <taxon>Microbulbiferaceae</taxon>
        <taxon>Microbulbifer</taxon>
    </lineage>
</organism>
<feature type="domain" description="Chitin-binding type-3" evidence="7">
    <location>
        <begin position="563"/>
        <end position="606"/>
    </location>
</feature>
<dbReference type="PROSITE" id="PS00138">
    <property type="entry name" value="SUBTILASE_SER"/>
    <property type="match status" value="1"/>
</dbReference>
<evidence type="ECO:0000256" key="2">
    <source>
        <dbReference type="ARBA" id="ARBA00022670"/>
    </source>
</evidence>
<dbReference type="EMBL" id="JBHTLR010000005">
    <property type="protein sequence ID" value="MFD1215971.1"/>
    <property type="molecule type" value="Genomic_DNA"/>
</dbReference>
<feature type="domain" description="Chitin-binding type-3" evidence="7">
    <location>
        <begin position="610"/>
        <end position="652"/>
    </location>
</feature>
<keyword evidence="3" id="KW-0378">Hydrolase</keyword>
<dbReference type="PANTHER" id="PTHR43806">
    <property type="entry name" value="PEPTIDASE S8"/>
    <property type="match status" value="1"/>
</dbReference>
<keyword evidence="4" id="KW-0720">Serine protease</keyword>
<evidence type="ECO:0000256" key="6">
    <source>
        <dbReference type="SAM" id="SignalP"/>
    </source>
</evidence>
<dbReference type="CDD" id="cd12215">
    <property type="entry name" value="ChiC_BD"/>
    <property type="match status" value="2"/>
</dbReference>
<comment type="caution">
    <text evidence="5">Lacks conserved residue(s) required for the propagation of feature annotation.</text>
</comment>
<dbReference type="Pfam" id="PF00082">
    <property type="entry name" value="Peptidase_S8"/>
    <property type="match status" value="1"/>
</dbReference>